<name>A0AAJ0ETR3_9PEZI</name>
<evidence type="ECO:0000313" key="2">
    <source>
        <dbReference type="EMBL" id="KAK1673583.1"/>
    </source>
</evidence>
<dbReference type="EMBL" id="JAHMHR010000030">
    <property type="protein sequence ID" value="KAK1673583.1"/>
    <property type="molecule type" value="Genomic_DNA"/>
</dbReference>
<evidence type="ECO:0000256" key="1">
    <source>
        <dbReference type="SAM" id="SignalP"/>
    </source>
</evidence>
<sequence>MELELTLLCLASGCSTVLQVCHKVARNVGGIHVAPERSFTLFSFYILPTTCLADPVGAAHCIRRSTSLQGKLRYRVLEETVIVQSPRELGAKFQAACQWADRDGSNSLPWNAV</sequence>
<keyword evidence="3" id="KW-1185">Reference proteome</keyword>
<evidence type="ECO:0008006" key="4">
    <source>
        <dbReference type="Google" id="ProtNLM"/>
    </source>
</evidence>
<feature type="signal peptide" evidence="1">
    <location>
        <begin position="1"/>
        <end position="16"/>
    </location>
</feature>
<keyword evidence="1" id="KW-0732">Signal</keyword>
<protein>
    <recommendedName>
        <fullName evidence="4">Secreted protein</fullName>
    </recommendedName>
</protein>
<proteinExistence type="predicted"/>
<feature type="chain" id="PRO_5042470841" description="Secreted protein" evidence="1">
    <location>
        <begin position="17"/>
        <end position="113"/>
    </location>
</feature>
<dbReference type="AlphaFoldDB" id="A0AAJ0ETR3"/>
<dbReference type="GeneID" id="85465117"/>
<accession>A0AAJ0ETR3</accession>
<evidence type="ECO:0000313" key="3">
    <source>
        <dbReference type="Proteomes" id="UP001224890"/>
    </source>
</evidence>
<reference evidence="2" key="1">
    <citation type="submission" date="2021-06" db="EMBL/GenBank/DDBJ databases">
        <title>Comparative genomics, transcriptomics and evolutionary studies reveal genomic signatures of adaptation to plant cell wall in hemibiotrophic fungi.</title>
        <authorList>
            <consortium name="DOE Joint Genome Institute"/>
            <person name="Baroncelli R."/>
            <person name="Diaz J.F."/>
            <person name="Benocci T."/>
            <person name="Peng M."/>
            <person name="Battaglia E."/>
            <person name="Haridas S."/>
            <person name="Andreopoulos W."/>
            <person name="Labutti K."/>
            <person name="Pangilinan J."/>
            <person name="Floch G.L."/>
            <person name="Makela M.R."/>
            <person name="Henrissat B."/>
            <person name="Grigoriev I.V."/>
            <person name="Crouch J.A."/>
            <person name="De Vries R.P."/>
            <person name="Sukno S.A."/>
            <person name="Thon M.R."/>
        </authorList>
    </citation>
    <scope>NUCLEOTIDE SEQUENCE</scope>
    <source>
        <strain evidence="2">CBS 193.32</strain>
    </source>
</reference>
<gene>
    <name evidence="2" type="ORF">BDP55DRAFT_748554</name>
</gene>
<dbReference type="Proteomes" id="UP001224890">
    <property type="component" value="Unassembled WGS sequence"/>
</dbReference>
<organism evidence="2 3">
    <name type="scientific">Colletotrichum godetiae</name>
    <dbReference type="NCBI Taxonomy" id="1209918"/>
    <lineage>
        <taxon>Eukaryota</taxon>
        <taxon>Fungi</taxon>
        <taxon>Dikarya</taxon>
        <taxon>Ascomycota</taxon>
        <taxon>Pezizomycotina</taxon>
        <taxon>Sordariomycetes</taxon>
        <taxon>Hypocreomycetidae</taxon>
        <taxon>Glomerellales</taxon>
        <taxon>Glomerellaceae</taxon>
        <taxon>Colletotrichum</taxon>
        <taxon>Colletotrichum acutatum species complex</taxon>
    </lineage>
</organism>
<dbReference type="RefSeq" id="XP_060427586.1">
    <property type="nucleotide sequence ID" value="XM_060580591.1"/>
</dbReference>
<comment type="caution">
    <text evidence="2">The sequence shown here is derived from an EMBL/GenBank/DDBJ whole genome shotgun (WGS) entry which is preliminary data.</text>
</comment>